<comment type="caution">
    <text evidence="1">The sequence shown here is derived from an EMBL/GenBank/DDBJ whole genome shotgun (WGS) entry which is preliminary data.</text>
</comment>
<name>A0A699IIC3_TANCI</name>
<evidence type="ECO:0000313" key="1">
    <source>
        <dbReference type="EMBL" id="GEZ51657.1"/>
    </source>
</evidence>
<protein>
    <submittedName>
        <fullName evidence="1">Uncharacterized protein</fullName>
    </submittedName>
</protein>
<sequence length="239" mass="27325">MTLLNALMETCATLTQKVAHLKQDKVTQAEGQEVRKEEEIKAFWFKEVKEGVDLEDVTSVKEINTAKPEPTVFDDEEVTMTMAQTLIKMKSEKARILDEQMAKRLQDEEIEQRKPISIAQARKNTIVYLKNMAGYKIAYFKGMTYDQLRAEVKVSGSHSSQDTPTVDPKEISEEDVKNILQIVPVAEFKVEALQVKEDLDALWGLVKERFNTSVLTVDKEKALWVELKRLYEPSADDVI</sequence>
<gene>
    <name evidence="1" type="ORF">Tci_523630</name>
</gene>
<reference evidence="1" key="1">
    <citation type="journal article" date="2019" name="Sci. Rep.">
        <title>Draft genome of Tanacetum cinerariifolium, the natural source of mosquito coil.</title>
        <authorList>
            <person name="Yamashiro T."/>
            <person name="Shiraishi A."/>
            <person name="Satake H."/>
            <person name="Nakayama K."/>
        </authorList>
    </citation>
    <scope>NUCLEOTIDE SEQUENCE</scope>
</reference>
<accession>A0A699IIC3</accession>
<dbReference type="EMBL" id="BKCJ010288522">
    <property type="protein sequence ID" value="GEZ51657.1"/>
    <property type="molecule type" value="Genomic_DNA"/>
</dbReference>
<organism evidence="1">
    <name type="scientific">Tanacetum cinerariifolium</name>
    <name type="common">Dalmatian daisy</name>
    <name type="synonym">Chrysanthemum cinerariifolium</name>
    <dbReference type="NCBI Taxonomy" id="118510"/>
    <lineage>
        <taxon>Eukaryota</taxon>
        <taxon>Viridiplantae</taxon>
        <taxon>Streptophyta</taxon>
        <taxon>Embryophyta</taxon>
        <taxon>Tracheophyta</taxon>
        <taxon>Spermatophyta</taxon>
        <taxon>Magnoliopsida</taxon>
        <taxon>eudicotyledons</taxon>
        <taxon>Gunneridae</taxon>
        <taxon>Pentapetalae</taxon>
        <taxon>asterids</taxon>
        <taxon>campanulids</taxon>
        <taxon>Asterales</taxon>
        <taxon>Asteraceae</taxon>
        <taxon>Asteroideae</taxon>
        <taxon>Anthemideae</taxon>
        <taxon>Anthemidinae</taxon>
        <taxon>Tanacetum</taxon>
    </lineage>
</organism>
<dbReference type="AlphaFoldDB" id="A0A699IIC3"/>
<proteinExistence type="predicted"/>